<protein>
    <submittedName>
        <fullName evidence="9">Iodotyrosine deiodinase</fullName>
    </submittedName>
</protein>
<dbReference type="PANTHER" id="PTHR23026">
    <property type="entry name" value="NADPH NITROREDUCTASE"/>
    <property type="match status" value="1"/>
</dbReference>
<dbReference type="OMA" id="GANHQPW"/>
<keyword evidence="8" id="KW-1185">Reference proteome</keyword>
<dbReference type="SUPFAM" id="SSF55469">
    <property type="entry name" value="FMN-dependent nitroreductase-like"/>
    <property type="match status" value="1"/>
</dbReference>
<comment type="similarity">
    <text evidence="2">Belongs to the nitroreductase family.</text>
</comment>
<dbReference type="InterPro" id="IPR000415">
    <property type="entry name" value="Nitroreductase-like"/>
</dbReference>
<proteinExistence type="inferred from homology"/>
<evidence type="ECO:0000256" key="5">
    <source>
        <dbReference type="ARBA" id="ARBA00023002"/>
    </source>
</evidence>
<keyword evidence="3" id="KW-0285">Flavoprotein</keyword>
<dbReference type="FunFam" id="3.40.109.10:FF:000004">
    <property type="entry name" value="Iodotyrosine deiodinase 1"/>
    <property type="match status" value="1"/>
</dbReference>
<evidence type="ECO:0000256" key="6">
    <source>
        <dbReference type="SAM" id="Phobius"/>
    </source>
</evidence>
<keyword evidence="5" id="KW-0560">Oxidoreductase</keyword>
<keyword evidence="4" id="KW-0288">FMN</keyword>
<accession>A0A6I9UYA5</accession>
<dbReference type="GO" id="GO:0006570">
    <property type="term" value="P:tyrosine metabolic process"/>
    <property type="evidence" value="ECO:0007669"/>
    <property type="project" value="TreeGrafter"/>
</dbReference>
<dbReference type="Proteomes" id="UP001652620">
    <property type="component" value="Chromosome 5"/>
</dbReference>
<evidence type="ECO:0000256" key="2">
    <source>
        <dbReference type="ARBA" id="ARBA00007118"/>
    </source>
</evidence>
<name>A0A6I9UYA5_BACDO</name>
<evidence type="ECO:0000259" key="7">
    <source>
        <dbReference type="Pfam" id="PF00881"/>
    </source>
</evidence>
<feature type="transmembrane region" description="Helical" evidence="6">
    <location>
        <begin position="16"/>
        <end position="35"/>
    </location>
</feature>
<dbReference type="AlphaFoldDB" id="A0A6I9UYA5"/>
<evidence type="ECO:0000256" key="4">
    <source>
        <dbReference type="ARBA" id="ARBA00022643"/>
    </source>
</evidence>
<dbReference type="GO" id="GO:0032553">
    <property type="term" value="F:ribonucleotide binding"/>
    <property type="evidence" value="ECO:0007669"/>
    <property type="project" value="UniProtKB-ARBA"/>
</dbReference>
<dbReference type="PANTHER" id="PTHR23026:SF90">
    <property type="entry name" value="IODOTYROSINE DEIODINASE 1"/>
    <property type="match status" value="1"/>
</dbReference>
<dbReference type="GO" id="GO:0140616">
    <property type="term" value="F:iodotyrosine deiodinase activity"/>
    <property type="evidence" value="ECO:0007669"/>
    <property type="project" value="UniProtKB-ARBA"/>
</dbReference>
<evidence type="ECO:0000256" key="1">
    <source>
        <dbReference type="ARBA" id="ARBA00001917"/>
    </source>
</evidence>
<evidence type="ECO:0000313" key="9">
    <source>
        <dbReference type="RefSeq" id="XP_011200827.1"/>
    </source>
</evidence>
<keyword evidence="6" id="KW-0812">Transmembrane</keyword>
<evidence type="ECO:0000256" key="3">
    <source>
        <dbReference type="ARBA" id="ARBA00022630"/>
    </source>
</evidence>
<dbReference type="OrthoDB" id="41362at2759"/>
<dbReference type="InterPro" id="IPR050627">
    <property type="entry name" value="Nitroreductase/BluB"/>
</dbReference>
<dbReference type="KEGG" id="bdr:105224441"/>
<dbReference type="GO" id="GO:0005886">
    <property type="term" value="C:plasma membrane"/>
    <property type="evidence" value="ECO:0007669"/>
    <property type="project" value="TreeGrafter"/>
</dbReference>
<dbReference type="Gene3D" id="3.40.109.10">
    <property type="entry name" value="NADH Oxidase"/>
    <property type="match status" value="1"/>
</dbReference>
<reference evidence="9" key="1">
    <citation type="submission" date="2025-08" db="UniProtKB">
        <authorList>
            <consortium name="RefSeq"/>
        </authorList>
    </citation>
    <scope>IDENTIFICATION</scope>
    <source>
        <tissue evidence="9">Adult</tissue>
    </source>
</reference>
<dbReference type="Pfam" id="PF00881">
    <property type="entry name" value="Nitroreductase"/>
    <property type="match status" value="1"/>
</dbReference>
<sequence length="306" mass="34723">MELNSLFLNSWLVKNWKIALAALLVIALANFVRYITKLQRYTKIFEFSKHRKTLLDGEEYVGADFNSKGNKRAPDDTTPNNSYVPALKVDKHVPFNGATVTLPGGPKQFYELANNRRSVRSYSAKRIPPLELIEECIRAASTAPSGAHTEPWTFCVISDPNIKQHIREIIETEEEMNYAQRMHRQWTADLTPLRTNHIKPYLTDAPYLILVFKQIYGYLPNGERKQHYYNEISVAIATGILLCALQAAGLNSLVTTPLNCGLALRKLLARPENEKLLLLLPVGYAADDCVVPDLKRKALKEIMHLY</sequence>
<comment type="cofactor">
    <cofactor evidence="1">
        <name>FMN</name>
        <dbReference type="ChEBI" id="CHEBI:58210"/>
    </cofactor>
</comment>
<dbReference type="CDD" id="cd02144">
    <property type="entry name" value="iodotyrosine_dehalogenase"/>
    <property type="match status" value="1"/>
</dbReference>
<evidence type="ECO:0000313" key="8">
    <source>
        <dbReference type="Proteomes" id="UP001652620"/>
    </source>
</evidence>
<keyword evidence="6" id="KW-0472">Membrane</keyword>
<organism evidence="8 9">
    <name type="scientific">Bactrocera dorsalis</name>
    <name type="common">Oriental fruit fly</name>
    <name type="synonym">Dacus dorsalis</name>
    <dbReference type="NCBI Taxonomy" id="27457"/>
    <lineage>
        <taxon>Eukaryota</taxon>
        <taxon>Metazoa</taxon>
        <taxon>Ecdysozoa</taxon>
        <taxon>Arthropoda</taxon>
        <taxon>Hexapoda</taxon>
        <taxon>Insecta</taxon>
        <taxon>Pterygota</taxon>
        <taxon>Neoptera</taxon>
        <taxon>Endopterygota</taxon>
        <taxon>Diptera</taxon>
        <taxon>Brachycera</taxon>
        <taxon>Muscomorpha</taxon>
        <taxon>Tephritoidea</taxon>
        <taxon>Tephritidae</taxon>
        <taxon>Bactrocera</taxon>
        <taxon>Bactrocera</taxon>
    </lineage>
</organism>
<feature type="domain" description="Nitroreductase" evidence="7">
    <location>
        <begin position="115"/>
        <end position="284"/>
    </location>
</feature>
<dbReference type="InParanoid" id="A0A6I9UYA5"/>
<dbReference type="InterPro" id="IPR029479">
    <property type="entry name" value="Nitroreductase"/>
</dbReference>
<dbReference type="CTD" id="389434"/>
<gene>
    <name evidence="9" type="primary">LOC105224441</name>
</gene>
<dbReference type="GeneID" id="105224441"/>
<keyword evidence="6" id="KW-1133">Transmembrane helix</keyword>
<dbReference type="RefSeq" id="XP_011200827.1">
    <property type="nucleotide sequence ID" value="XM_011202525.4"/>
</dbReference>